<dbReference type="Proteomes" id="UP000019591">
    <property type="component" value="Chromosome"/>
</dbReference>
<dbReference type="PATRIC" id="fig|1286171.3.peg.1407"/>
<dbReference type="EMBL" id="CP007452">
    <property type="protein sequence ID" value="AHM56751.1"/>
    <property type="molecule type" value="Genomic_DNA"/>
</dbReference>
<sequence length="150" mass="17193">MEVLKLLEELEDIIDESSSIPFGGKVLLDKKEALEIIKEVRIQLPDEIKQAEWINRERQRLLLEAQHEADSIIENAKSYVQEKVEASEIIKEAKKHADEMILEAQKLSKDIRMGANEYADDLLKGVQDNLEKLISTVSQNRVELGRIAKE</sequence>
<dbReference type="OrthoDB" id="1690557at2"/>
<dbReference type="STRING" id="1286171.EAL2_c14560"/>
<dbReference type="eggNOG" id="COG0711">
    <property type="taxonomic scope" value="Bacteria"/>
</dbReference>
<evidence type="ECO:0000313" key="1">
    <source>
        <dbReference type="EMBL" id="AHM56751.1"/>
    </source>
</evidence>
<name>W8U783_PEPAC</name>
<proteinExistence type="predicted"/>
<dbReference type="RefSeq" id="WP_025435735.1">
    <property type="nucleotide sequence ID" value="NZ_CP007452.1"/>
</dbReference>
<organism evidence="1 2">
    <name type="scientific">Peptoclostridium acidaminophilum DSM 3953</name>
    <dbReference type="NCBI Taxonomy" id="1286171"/>
    <lineage>
        <taxon>Bacteria</taxon>
        <taxon>Bacillati</taxon>
        <taxon>Bacillota</taxon>
        <taxon>Clostridia</taxon>
        <taxon>Peptostreptococcales</taxon>
        <taxon>Peptoclostridiaceae</taxon>
        <taxon>Peptoclostridium</taxon>
    </lineage>
</organism>
<reference evidence="1 2" key="1">
    <citation type="journal article" date="2014" name="Genome Announc.">
        <title>Complete Genome Sequence of Amino Acid-Utilizing Eubacterium acidaminophilum al-2 (DSM 3953).</title>
        <authorList>
            <person name="Poehlein A."/>
            <person name="Andreesen J.R."/>
            <person name="Daniel R."/>
        </authorList>
    </citation>
    <scope>NUCLEOTIDE SEQUENCE [LARGE SCALE GENOMIC DNA]</scope>
    <source>
        <strain evidence="1 2">DSM 3953</strain>
    </source>
</reference>
<evidence type="ECO:0000313" key="2">
    <source>
        <dbReference type="Proteomes" id="UP000019591"/>
    </source>
</evidence>
<protein>
    <submittedName>
        <fullName evidence="1">H+-ATPase subunit H</fullName>
    </submittedName>
</protein>
<dbReference type="AlphaFoldDB" id="W8U783"/>
<gene>
    <name evidence="1" type="ORF">EAL2_c14560</name>
</gene>
<accession>W8U783</accession>
<keyword evidence="2" id="KW-1185">Reference proteome</keyword>
<dbReference type="KEGG" id="eac:EAL2_c14560"/>
<dbReference type="HOGENOM" id="CLU_078484_3_2_9"/>